<protein>
    <submittedName>
        <fullName evidence="3">Uncharacterized protein</fullName>
    </submittedName>
</protein>
<evidence type="ECO:0000313" key="3">
    <source>
        <dbReference type="EMBL" id="GAA0318388.1"/>
    </source>
</evidence>
<dbReference type="EMBL" id="BAAABV010000028">
    <property type="protein sequence ID" value="GAA0318388.1"/>
    <property type="molecule type" value="Genomic_DNA"/>
</dbReference>
<feature type="region of interest" description="Disordered" evidence="1">
    <location>
        <begin position="1"/>
        <end position="29"/>
    </location>
</feature>
<evidence type="ECO:0000256" key="1">
    <source>
        <dbReference type="SAM" id="MobiDB-lite"/>
    </source>
</evidence>
<gene>
    <name evidence="3" type="ORF">GCM10010302_66810</name>
</gene>
<name>A0ABP3FJX9_9ACTN</name>
<dbReference type="RefSeq" id="WP_344167601.1">
    <property type="nucleotide sequence ID" value="NZ_BAAABV010000028.1"/>
</dbReference>
<accession>A0ABP3FJX9</accession>
<dbReference type="Proteomes" id="UP001501867">
    <property type="component" value="Unassembled WGS sequence"/>
</dbReference>
<keyword evidence="4" id="KW-1185">Reference proteome</keyword>
<keyword evidence="2" id="KW-1133">Transmembrane helix</keyword>
<feature type="compositionally biased region" description="Basic and acidic residues" evidence="1">
    <location>
        <begin position="1"/>
        <end position="17"/>
    </location>
</feature>
<keyword evidence="2" id="KW-0812">Transmembrane</keyword>
<reference evidence="4" key="1">
    <citation type="journal article" date="2019" name="Int. J. Syst. Evol. Microbiol.">
        <title>The Global Catalogue of Microorganisms (GCM) 10K type strain sequencing project: providing services to taxonomists for standard genome sequencing and annotation.</title>
        <authorList>
            <consortium name="The Broad Institute Genomics Platform"/>
            <consortium name="The Broad Institute Genome Sequencing Center for Infectious Disease"/>
            <person name="Wu L."/>
            <person name="Ma J."/>
        </authorList>
    </citation>
    <scope>NUCLEOTIDE SEQUENCE [LARGE SCALE GENOMIC DNA]</scope>
    <source>
        <strain evidence="4">JCM 4505</strain>
    </source>
</reference>
<organism evidence="3 4">
    <name type="scientific">Streptomyces polychromogenes</name>
    <dbReference type="NCBI Taxonomy" id="67342"/>
    <lineage>
        <taxon>Bacteria</taxon>
        <taxon>Bacillati</taxon>
        <taxon>Actinomycetota</taxon>
        <taxon>Actinomycetes</taxon>
        <taxon>Kitasatosporales</taxon>
        <taxon>Streptomycetaceae</taxon>
        <taxon>Streptomyces</taxon>
    </lineage>
</organism>
<evidence type="ECO:0000313" key="4">
    <source>
        <dbReference type="Proteomes" id="UP001501867"/>
    </source>
</evidence>
<keyword evidence="2" id="KW-0472">Membrane</keyword>
<feature type="transmembrane region" description="Helical" evidence="2">
    <location>
        <begin position="32"/>
        <end position="51"/>
    </location>
</feature>
<proteinExistence type="predicted"/>
<comment type="caution">
    <text evidence="3">The sequence shown here is derived from an EMBL/GenBank/DDBJ whole genome shotgun (WGS) entry which is preliminary data.</text>
</comment>
<sequence length="72" mass="7536">MTHRRREAEPDTARRAPAEAAGRRGTGRRGGALWEFLGMTLAAGGLCLAVLRPELLEAVVDTLAATAAGLAH</sequence>
<evidence type="ECO:0000256" key="2">
    <source>
        <dbReference type="SAM" id="Phobius"/>
    </source>
</evidence>